<dbReference type="Gene3D" id="2.150.10.10">
    <property type="entry name" value="Serralysin-like metalloprotease, C-terminal"/>
    <property type="match status" value="1"/>
</dbReference>
<dbReference type="InterPro" id="IPR011050">
    <property type="entry name" value="Pectin_lyase_fold/virulence"/>
</dbReference>
<sequence length="3027" mass="298624" precursor="true">MVLRGILGRLASLIGSATATKNARSAVSPAVRRLSPRVRRRMFLEGLEERRVLTSDVTLDGLGALSITDQSGTDDSYTLELVSGGTMLQITSTSLLNPTLQMGWTFNGTNQVGIPVSTINLVTLSAGAGDDSVELDTSLSTLIGVPIVVHGDAGASDQITVESGATLTANADHSADLVLQAGATALLTANATFDSLAGTGGNVNLGSFTFTSGGDATSTSYAGTISGTGVLLKTGAGMLTMSGDNSAYLGTTTINHGTIVLGHVNALGSTAARTITLNDASTPDANPTALLASVGGTISNNIVVGAGMSGGNVTTIGTTNIPAPLTTFSGTIAAAKSVDLVGENVAGTIFSGAISGNLATLEKTGSQGVTISGSNTFTGSVDIASGVLTVTGGSAVPNTSQVNVNGVGATLTVATSEQVGNVTGVDNSLMVLATGATLTTGVNTPDAVFHGDISGDGNLTKLGSNTFALTGSNSYTGTTTVSAGTLEVRGGSLTGNSILRVGGGTFRVTQNGTVSAGTLGNDAGTGSVNIDVGSVTIASGLSVDNLRVGFNDASSGTGTGSLLVNGGAVSIGAGASTNFFIGRSSGGTSVDGTVNLTAASSVTISVASMALGVVTGAAGDGTSGTLLLPDNVTKNITATTSVLLGDSATPFNNAEQNLLSLGAGTTTINTPVMTVGGRKANGQVTIGAGGTLNLYGAGGAATVADLFLADNNVGTGSVISGVMNLAGATFNANLDELRIARHFNGTGASQASLTFGNGTVNAVTLAIANPNSSASTTTQSTAPTNTTGSLVMNGGSLNVTGTTVVGLNGGLGTLDVNGGTVTLGSGSGSNLYIGRRTGDFGTGTGVAFAQTVDFTGATSVSINVAELGIVTSTSATGSNQLYPQATVTLSASNNITASTSIVISNSTTVGLAGTNNLRLGASNTINTPLFVVAGDKGSAQVSFVASGSTLNLGTSGNRTELRLGAHATSASGTSVNGTFLATGSTLNAFLSSLIVGSKPNVSTGTVAGTFTMNLGTVDTNNVVIARRTDAGTAGTVNGTLNLNGGSLLVNSTLADGGGNNPTLNISGGTLRATTIDRSSATPFNINFASGTIQNPASGNTTVTDAVVTTTGSGPRSIVVDASQSITFQSASQLAGTGTGAITKSGDGTLILEGASTNSAGFSIADGTLLANNSSGSATGSGAVSVLSGSILAGTGTITGAVTVAAGGVLGVGLTLAGTESLATGAALLQDDATLDINLSGVPAPVAGTDYDQLIVPGLTLGSAGQRPVLNVNLTGTITPATLQSFLIISNTGGAAVSGVFRDPTNTFDLAEGSEFVVGGQKLYISYTGGDGNDVVLYSQPVINGTAGADTVVVTPQAGGNLEVVVGSSPAIILVNPPNFTFNGLAGDDRLIVTANSHALPSGGLFFNGGTQDVAGPFGDVLRVNGDNVQSAIYTPDAVASGALDNDGRVEIVGRGVINFTQLEPVDIHSMASVTLSTAAANDIVTLSSGTDSATGTIPAIVLTGSSGGVPFEQLHVWNVGTLTVDTTLVDGNDTVTVSTGTATTHNVVNLQIENGAAGTDTTTVSTASTFTGNVLIHSQTIAVNATLTASAAGNVTLDARGSITTSGTGVDIVTQDLIASATTGINLDTTVATIVATNSTSGSITIDETNAVTLTNVTNNNAPITINTTSSGNVAAANVNAGSGTVTMTINNGNLDSAAGDAGVADIVAGTLNVTLSTTNRSIGGVGNRLEVNLGTLVVATNTTLANFVYVVDTAGGLSVSNSTVGAGTGATFDVLALNGSIVGDGGTDRDIGGTIIVLEVTGSGSTIGTLATPFRINAPSAIAGARVDATTAGGVSDHISLLDNTDNFPIGVINAGLGDIRLESTGAIHDNAADTTLDILGDQLEIVASSGIGVGGSGALETQVNNLEARSSTGGILVTNTGDLTIGGASGGTVGARTTTSGGVNITSTGNMSVTEGILSSGGGNVTLSSGGTFLSSAAISSAGLFTGSSAGSFTANSTITSVGNLTATAGGDMTINANLTASGGASSVLLTTTDSAASQNFLLEGSTLATISAGTSITINAGDNATLEAGSRLAAGTTVSVTIDAASADGGGAVLSFAGDIDAVSATFTGGAEIDTFNVRPDQDNGLASTPISIFGGDPTMPAGDVLVLDITGLGVPTLTLGAVDYSGVWSFGTSAAGVAYTSIETVQTTPLTSVYNLVLDMRIAGFQNGAADAIEIFLSAPNVFEVEVNGLGKFSGQADTINSFTVIGSDDSESLTIRETAAGLPSFDGAAPLVDNSLASGGVSNGAHLNTAADAYYTASNLTDVTIHFDGGLGDNSLALELLTAADVGYFSDVLDGQGSGNVGVGPSGAPLTLVSFADLDTLILDGAGGNLVVDASSSTSTADIEISDDALLGDGVTEITADTGLVATTTFEGFLALDLIAGGGNEAIDLINIDSTSSLTSIDIVAGSSLAATDNSAHTVRIHAIKSGVPVTVTGDIGVDTFQVFDSGNSASNIASTLSFNGVAGDDDALIVDDSGSPSADSVVITRTTIEGLTIASGIDITFTSIDDLDVTTSGGADTIRVNMTEAANDLDTAVVTGAGDSDQFYVNAADLLARLTLNGGLGDDTFGGTPSSTAPGYLLSASELDGVDDMIRPSLTTPFFINGNDPTVLPGDVLNIDVSALGGGLAATSPVLVSSGQVLSSTHATVTFTTIEDLNLADDGEMTSATINDIYIRGTNGNDTIQFARANTTLEPNRTRVQIGSSYTYHNVPGKTLVYGRGGNDIINQSNLQIPAEFYGEAGDDFLTGSFNNDLLVGGLGNDRINASSGNNIVWGDDAPTSDELNPHELNIGGNDTLSALGGNDIFYAGGGNDSVSPGAGDDWIHGGYGNDQLSGSSGNDRIYGAQGNDTISGDVGDDFLSGGDGDDRLYGRDGNDVLIGGDGVDLVDGGNGNDLVLAAITTYQGTSDTATSNTYNSAVDAAMLALLVAWNSGGPVAANLTHTDDFDRDTLYGGSGNDLFGTHTNADPLTSDIRGDFNNSQDTSL</sequence>
<dbReference type="NCBIfam" id="TIGR02601">
    <property type="entry name" value="autotrns_rpt"/>
    <property type="match status" value="4"/>
</dbReference>
<accession>D2R334</accession>
<evidence type="ECO:0000313" key="3">
    <source>
        <dbReference type="Proteomes" id="UP000001887"/>
    </source>
</evidence>
<gene>
    <name evidence="2" type="ordered locus">Psta_4117</name>
</gene>
<name>D2R334_PIRSD</name>
<proteinExistence type="predicted"/>
<dbReference type="SUPFAM" id="SSF51120">
    <property type="entry name" value="beta-Roll"/>
    <property type="match status" value="2"/>
</dbReference>
<dbReference type="EMBL" id="CP001848">
    <property type="protein sequence ID" value="ADB18767.1"/>
    <property type="molecule type" value="Genomic_DNA"/>
</dbReference>
<dbReference type="HOGENOM" id="CLU_226193_0_0_0"/>
<dbReference type="InterPro" id="IPR011049">
    <property type="entry name" value="Serralysin-like_metalloprot_C"/>
</dbReference>
<dbReference type="GO" id="GO:0005509">
    <property type="term" value="F:calcium ion binding"/>
    <property type="evidence" value="ECO:0007669"/>
    <property type="project" value="InterPro"/>
</dbReference>
<dbReference type="Pfam" id="PF00353">
    <property type="entry name" value="HemolysinCabind"/>
    <property type="match status" value="5"/>
</dbReference>
<dbReference type="SUPFAM" id="SSF51126">
    <property type="entry name" value="Pectin lyase-like"/>
    <property type="match status" value="1"/>
</dbReference>
<dbReference type="InterPro" id="IPR001343">
    <property type="entry name" value="Hemolysn_Ca-bd"/>
</dbReference>
<dbReference type="STRING" id="530564.Psta_4117"/>
<keyword evidence="1" id="KW-0732">Signal</keyword>
<protein>
    <submittedName>
        <fullName evidence="2">Autotransporter-associated beta strand repeat protein</fullName>
    </submittedName>
</protein>
<dbReference type="Pfam" id="PF12951">
    <property type="entry name" value="PATR"/>
    <property type="match status" value="4"/>
</dbReference>
<dbReference type="KEGG" id="psl:Psta_4117"/>
<dbReference type="eggNOG" id="COG3210">
    <property type="taxonomic scope" value="Bacteria"/>
</dbReference>
<dbReference type="PRINTS" id="PR00313">
    <property type="entry name" value="CABNDNGRPT"/>
</dbReference>
<evidence type="ECO:0000313" key="2">
    <source>
        <dbReference type="EMBL" id="ADB18767.1"/>
    </source>
</evidence>
<organism evidence="2 3">
    <name type="scientific">Pirellula staleyi (strain ATCC 27377 / DSM 6068 / ICPB 4128)</name>
    <name type="common">Pirella staleyi</name>
    <dbReference type="NCBI Taxonomy" id="530564"/>
    <lineage>
        <taxon>Bacteria</taxon>
        <taxon>Pseudomonadati</taxon>
        <taxon>Planctomycetota</taxon>
        <taxon>Planctomycetia</taxon>
        <taxon>Pirellulales</taxon>
        <taxon>Pirellulaceae</taxon>
        <taxon>Pirellula</taxon>
    </lineage>
</organism>
<dbReference type="InterPro" id="IPR018511">
    <property type="entry name" value="Hemolysin-typ_Ca-bd_CS"/>
</dbReference>
<dbReference type="PROSITE" id="PS00330">
    <property type="entry name" value="HEMOLYSIN_CALCIUM"/>
    <property type="match status" value="2"/>
</dbReference>
<dbReference type="eggNOG" id="COG2931">
    <property type="taxonomic scope" value="Bacteria"/>
</dbReference>
<reference evidence="2 3" key="1">
    <citation type="journal article" date="2009" name="Stand. Genomic Sci.">
        <title>Complete genome sequence of Pirellula staleyi type strain (ATCC 27377).</title>
        <authorList>
            <person name="Clum A."/>
            <person name="Tindall B.J."/>
            <person name="Sikorski J."/>
            <person name="Ivanova N."/>
            <person name="Mavrommatis K."/>
            <person name="Lucas S."/>
            <person name="Glavina del Rio T."/>
            <person name="Nolan M."/>
            <person name="Chen F."/>
            <person name="Tice H."/>
            <person name="Pitluck S."/>
            <person name="Cheng J.F."/>
            <person name="Chertkov O."/>
            <person name="Brettin T."/>
            <person name="Han C."/>
            <person name="Detter J.C."/>
            <person name="Kuske C."/>
            <person name="Bruce D."/>
            <person name="Goodwin L."/>
            <person name="Ovchinikova G."/>
            <person name="Pati A."/>
            <person name="Mikhailova N."/>
            <person name="Chen A."/>
            <person name="Palaniappan K."/>
            <person name="Land M."/>
            <person name="Hauser L."/>
            <person name="Chang Y.J."/>
            <person name="Jeffries C.D."/>
            <person name="Chain P."/>
            <person name="Rohde M."/>
            <person name="Goker M."/>
            <person name="Bristow J."/>
            <person name="Eisen J.A."/>
            <person name="Markowitz V."/>
            <person name="Hugenholtz P."/>
            <person name="Kyrpides N.C."/>
            <person name="Klenk H.P."/>
            <person name="Lapidus A."/>
        </authorList>
    </citation>
    <scope>NUCLEOTIDE SEQUENCE [LARGE SCALE GENOMIC DNA]</scope>
    <source>
        <strain evidence="3">ATCC 27377 / DSM 6068 / ICPB 4128</strain>
    </source>
</reference>
<evidence type="ECO:0000256" key="1">
    <source>
        <dbReference type="ARBA" id="ARBA00022729"/>
    </source>
</evidence>
<dbReference type="Proteomes" id="UP000001887">
    <property type="component" value="Chromosome"/>
</dbReference>
<keyword evidence="3" id="KW-1185">Reference proteome</keyword>
<dbReference type="InterPro" id="IPR013425">
    <property type="entry name" value="Autotrns_rpt"/>
</dbReference>